<protein>
    <submittedName>
        <fullName evidence="2">HEAT repeat-containing protein 1</fullName>
    </submittedName>
</protein>
<evidence type="ECO:0000313" key="2">
    <source>
        <dbReference type="WBParaSite" id="ALUE_0001931601-mRNA-1"/>
    </source>
</evidence>
<evidence type="ECO:0000313" key="1">
    <source>
        <dbReference type="Proteomes" id="UP000036681"/>
    </source>
</evidence>
<dbReference type="Proteomes" id="UP000036681">
    <property type="component" value="Unplaced"/>
</dbReference>
<dbReference type="WBParaSite" id="ALUE_0001931601-mRNA-1">
    <property type="protein sequence ID" value="ALUE_0001931601-mRNA-1"/>
    <property type="gene ID" value="ALUE_0001931601"/>
</dbReference>
<name>A0A0M3IKN9_ASCLU</name>
<accession>A0A0M3IKN9</accession>
<organism evidence="1 2">
    <name type="scientific">Ascaris lumbricoides</name>
    <name type="common">Giant roundworm</name>
    <dbReference type="NCBI Taxonomy" id="6252"/>
    <lineage>
        <taxon>Eukaryota</taxon>
        <taxon>Metazoa</taxon>
        <taxon>Ecdysozoa</taxon>
        <taxon>Nematoda</taxon>
        <taxon>Chromadorea</taxon>
        <taxon>Rhabditida</taxon>
        <taxon>Spirurina</taxon>
        <taxon>Ascaridomorpha</taxon>
        <taxon>Ascaridoidea</taxon>
        <taxon>Ascarididae</taxon>
        <taxon>Ascaris</taxon>
    </lineage>
</organism>
<keyword evidence="1" id="KW-1185">Reference proteome</keyword>
<reference evidence="2" key="1">
    <citation type="submission" date="2017-02" db="UniProtKB">
        <authorList>
            <consortium name="WormBaseParasite"/>
        </authorList>
    </citation>
    <scope>IDENTIFICATION</scope>
</reference>
<dbReference type="AlphaFoldDB" id="A0A0M3IKN9"/>
<sequence length="639" mass="71569">MENGVDPDESYNFIDTLLDRLLDKSSRKQSTLPRSLSDENSYMLCKVIDNELGERACSSALQSEDLGRLRILPQLFENYILIYPDALASEVIIWAVAKVLSLISSPRLYERIGGPYQEHLIALCKYLPPAAKNFLLKQSVVALFGAFFALLLFNGTAKGFNEVRVKISDNSEETTREIKCAKGSVKLTSVTIVMSDISENRHLLQQCLLDLIQHGGFDLNYLDECKLLYMTWLTLLRLVATSSFALKNKCVLIVQRLLSLDLCNSVFASALLRTLFAVEGRLAEIGDTSEGVIRLEESLATCEQTFANCLRRDLIQHGGFDLNYLDECKLLYMTWLTLLRLVATSSFALKNKCVLIIQRLLSLDLCNSVFASALLRTLFAVEGRLAEVGDTSEDVIRLEESLATCEQTFANCLRRFRSQKTFEDVGLKDIVEWTAWLLDLCRKQQPTLKERTTNLLAALCSILSRLKDVDEAIMEKLVNLASNVTSIVQTLFVCDPAISVGQLGDLFSFIFKVDKWKESSELGNEVVRLVCAAKDKFVGIEVVKAIRIQQLVISAVKKATNGEKTLSLIIPQGGELLQVLHTVSTMTTGGDEILLSLIALISTLIDCIEKEQINWIAFLSMPWLTVRTSDIHLLFNWTI</sequence>
<proteinExistence type="predicted"/>